<organism evidence="2">
    <name type="scientific">Porodaedalea pini</name>
    <dbReference type="NCBI Taxonomy" id="108901"/>
    <lineage>
        <taxon>Eukaryota</taxon>
        <taxon>Fungi</taxon>
        <taxon>Dikarya</taxon>
        <taxon>Basidiomycota</taxon>
        <taxon>Agaricomycotina</taxon>
        <taxon>Agaricomycetes</taxon>
        <taxon>Hymenochaetales</taxon>
        <taxon>Hymenochaetaceae</taxon>
        <taxon>Porodaedalea</taxon>
    </lineage>
</organism>
<feature type="transmembrane region" description="Helical" evidence="1">
    <location>
        <begin position="90"/>
        <end position="117"/>
    </location>
</feature>
<sequence>MNVGTNILINKMKLRQILLPICVLLGTAIMAIFIYDLLNNLDADSLVTNNNVVVNNQISARDVKNLASNLTSNNTNSTISFSDGSPGSPAGLIVGAAIGGIAIIALGLIGISICYIFNIPSENSLSFIPLIGCFTKFKNVKWLKYFIVFVLLTLLYFLKNYEVTKLFSIFRIIMGFNLALNLFISYNAISILILLKNLQMVNLKIFKYLPKSIRKYLLDLIEISRSETREINVFLKLYINGILIATFYLIIFNILMFYIS</sequence>
<keyword evidence="2" id="KW-0496">Mitochondrion</keyword>
<feature type="transmembrane region" description="Helical" evidence="1">
    <location>
        <begin position="170"/>
        <end position="195"/>
    </location>
</feature>
<evidence type="ECO:0000256" key="1">
    <source>
        <dbReference type="SAM" id="Phobius"/>
    </source>
</evidence>
<evidence type="ECO:0000313" key="2">
    <source>
        <dbReference type="EMBL" id="QEG56939.1"/>
    </source>
</evidence>
<keyword evidence="1" id="KW-0472">Membrane</keyword>
<feature type="transmembrane region" description="Helical" evidence="1">
    <location>
        <begin position="17"/>
        <end position="35"/>
    </location>
</feature>
<proteinExistence type="predicted"/>
<dbReference type="EMBL" id="MK623257">
    <property type="protein sequence ID" value="QEG56939.1"/>
    <property type="molecule type" value="Genomic_DNA"/>
</dbReference>
<protein>
    <submittedName>
        <fullName evidence="2">Uncharacterized protein</fullName>
    </submittedName>
</protein>
<feature type="transmembrane region" description="Helical" evidence="1">
    <location>
        <begin position="237"/>
        <end position="259"/>
    </location>
</feature>
<reference evidence="2" key="2">
    <citation type="submission" date="2019-03" db="EMBL/GenBank/DDBJ databases">
        <authorList>
            <person name="Lee H.-H."/>
            <person name="Tsai I.J."/>
        </authorList>
    </citation>
    <scope>NUCLEOTIDE SEQUENCE</scope>
    <source>
        <strain evidence="2">BCRC 35384</strain>
    </source>
</reference>
<keyword evidence="1" id="KW-0812">Transmembrane</keyword>
<keyword evidence="1" id="KW-1133">Transmembrane helix</keyword>
<geneLocation type="mitochondrion" evidence="2"/>
<accession>A0A5B9RC90</accession>
<name>A0A5B9RC90_9AGAM</name>
<reference evidence="2" key="1">
    <citation type="journal article" date="2019" name="Genome Biol. Evol.">
        <title>Evidence of extensive intraspecific noncoding reshuffling in a 169-kb mitochondrial genome of a basidiomycetous fungus.</title>
        <authorList>
            <person name="Lee H.H."/>
            <person name="Ke H.M."/>
            <person name="Lin C.I."/>
            <person name="Lee T.J."/>
            <person name="Chung C.L."/>
            <person name="Tsai I.J."/>
        </authorList>
    </citation>
    <scope>NUCLEOTIDE SEQUENCE</scope>
    <source>
        <strain evidence="2">BCRC 35384</strain>
    </source>
</reference>
<feature type="transmembrane region" description="Helical" evidence="1">
    <location>
        <begin position="142"/>
        <end position="158"/>
    </location>
</feature>
<dbReference type="AlphaFoldDB" id="A0A5B9RC90"/>
<gene>
    <name evidence="2" type="ORF">PPIT_000058</name>
</gene>